<name>A0A9D4TP97_CHLVU</name>
<keyword evidence="1" id="KW-0732">Signal</keyword>
<keyword evidence="4" id="KW-0472">Membrane</keyword>
<keyword evidence="7" id="KW-1185">Reference proteome</keyword>
<proteinExistence type="predicted"/>
<gene>
    <name evidence="6" type="ORF">D9Q98_009158</name>
</gene>
<protein>
    <recommendedName>
        <fullName evidence="5">Calcineurin-like phosphoesterase domain-containing protein</fullName>
    </recommendedName>
</protein>
<evidence type="ECO:0000256" key="3">
    <source>
        <dbReference type="SAM" id="MobiDB-lite"/>
    </source>
</evidence>
<dbReference type="Proteomes" id="UP001055712">
    <property type="component" value="Unassembled WGS sequence"/>
</dbReference>
<reference evidence="6" key="1">
    <citation type="journal article" date="2019" name="Plant J.">
        <title>Chlorella vulgaris genome assembly and annotation reveals the molecular basis for metabolic acclimation to high light conditions.</title>
        <authorList>
            <person name="Cecchin M."/>
            <person name="Marcolungo L."/>
            <person name="Rossato M."/>
            <person name="Girolomoni L."/>
            <person name="Cosentino E."/>
            <person name="Cuine S."/>
            <person name="Li-Beisson Y."/>
            <person name="Delledonne M."/>
            <person name="Ballottari M."/>
        </authorList>
    </citation>
    <scope>NUCLEOTIDE SEQUENCE</scope>
    <source>
        <strain evidence="6">211/11P</strain>
    </source>
</reference>
<feature type="domain" description="Calcineurin-like phosphoesterase" evidence="5">
    <location>
        <begin position="263"/>
        <end position="489"/>
    </location>
</feature>
<keyword evidence="4" id="KW-0812">Transmembrane</keyword>
<dbReference type="InterPro" id="IPR051558">
    <property type="entry name" value="Metallophosphoesterase_PAP"/>
</dbReference>
<sequence length="565" mass="58996">MAQRWDTSTSDRIPLRDAPFSGTFAVHSGGIPNDRPSRRKRLFCFSLLAAAVIAVVVASVVVAGQRSNDSLAAAASTGSTDGAAVPDSSGSSSSKEDKTVEAAGGQQAGTQEDSGGGGDDSTAGGAEPDTSQTAGSGTTSADDGEGEEQQQQQEATSSTGGSSDASSPPSSTSDGDGGEGPAPPPPAAGKPASSSGSGSGKHRGRPPPPLQPAAPVPAAAEGSGGTGLAGIGDSEGESEGIAAALPPSQEAASGSTEAAAYLIRFLAVGDWGREGKHNQSEVAELMGRVAADQPSQFIVSTGDNFYEHGLQSASDPLFAKSFMDVYTAQSLHVPWYAVLGNHDMCDNAPNCSRGMPACKYSPLHQLNFQLANREASRRWHLQRSYTRSLAGGKVDFFFIDTSPFILRYYDKQNTWAHCTGGLLTQHWQDQLVVLEAALAASAAEWKIAVGHHPTYSNGHHGNNTELVQHLEPLFEKYNVQLYLTGHDHNLEHLDRGFYSVVVTGAGSETGREQVAAAYSHYYYPYSGFVGVTIEPEMAVVDFYTLEGGDIPAHTTLINTDGSSLS</sequence>
<evidence type="ECO:0000313" key="7">
    <source>
        <dbReference type="Proteomes" id="UP001055712"/>
    </source>
</evidence>
<dbReference type="AlphaFoldDB" id="A0A9D4TP97"/>
<dbReference type="InterPro" id="IPR029052">
    <property type="entry name" value="Metallo-depent_PP-like"/>
</dbReference>
<reference evidence="6" key="2">
    <citation type="submission" date="2020-11" db="EMBL/GenBank/DDBJ databases">
        <authorList>
            <person name="Cecchin M."/>
            <person name="Marcolungo L."/>
            <person name="Rossato M."/>
            <person name="Girolomoni L."/>
            <person name="Cosentino E."/>
            <person name="Cuine S."/>
            <person name="Li-Beisson Y."/>
            <person name="Delledonne M."/>
            <person name="Ballottari M."/>
        </authorList>
    </citation>
    <scope>NUCLEOTIDE SEQUENCE</scope>
    <source>
        <strain evidence="6">211/11P</strain>
        <tissue evidence="6">Whole cell</tissue>
    </source>
</reference>
<feature type="compositionally biased region" description="Low complexity" evidence="3">
    <location>
        <begin position="120"/>
        <end position="141"/>
    </location>
</feature>
<evidence type="ECO:0000256" key="2">
    <source>
        <dbReference type="ARBA" id="ARBA00022801"/>
    </source>
</evidence>
<feature type="region of interest" description="Disordered" evidence="3">
    <location>
        <begin position="1"/>
        <end position="35"/>
    </location>
</feature>
<dbReference type="Pfam" id="PF00149">
    <property type="entry name" value="Metallophos"/>
    <property type="match status" value="1"/>
</dbReference>
<feature type="compositionally biased region" description="Low complexity" evidence="3">
    <location>
        <begin position="149"/>
        <end position="174"/>
    </location>
</feature>
<organism evidence="6 7">
    <name type="scientific">Chlorella vulgaris</name>
    <name type="common">Green alga</name>
    <dbReference type="NCBI Taxonomy" id="3077"/>
    <lineage>
        <taxon>Eukaryota</taxon>
        <taxon>Viridiplantae</taxon>
        <taxon>Chlorophyta</taxon>
        <taxon>core chlorophytes</taxon>
        <taxon>Trebouxiophyceae</taxon>
        <taxon>Chlorellales</taxon>
        <taxon>Chlorellaceae</taxon>
        <taxon>Chlorella clade</taxon>
        <taxon>Chlorella</taxon>
    </lineage>
</organism>
<dbReference type="PANTHER" id="PTHR10161">
    <property type="entry name" value="TARTRATE-RESISTANT ACID PHOSPHATASE TYPE 5"/>
    <property type="match status" value="1"/>
</dbReference>
<keyword evidence="2" id="KW-0378">Hydrolase</keyword>
<dbReference type="InterPro" id="IPR004843">
    <property type="entry name" value="Calcineurin-like_PHP"/>
</dbReference>
<evidence type="ECO:0000259" key="5">
    <source>
        <dbReference type="Pfam" id="PF00149"/>
    </source>
</evidence>
<keyword evidence="4" id="KW-1133">Transmembrane helix</keyword>
<evidence type="ECO:0000313" key="6">
    <source>
        <dbReference type="EMBL" id="KAI3430746.1"/>
    </source>
</evidence>
<feature type="region of interest" description="Disordered" evidence="3">
    <location>
        <begin position="75"/>
        <end position="239"/>
    </location>
</feature>
<dbReference type="EMBL" id="SIDB01000007">
    <property type="protein sequence ID" value="KAI3430746.1"/>
    <property type="molecule type" value="Genomic_DNA"/>
</dbReference>
<feature type="compositionally biased region" description="Pro residues" evidence="3">
    <location>
        <begin position="206"/>
        <end position="215"/>
    </location>
</feature>
<comment type="caution">
    <text evidence="6">The sequence shown here is derived from an EMBL/GenBank/DDBJ whole genome shotgun (WGS) entry which is preliminary data.</text>
</comment>
<evidence type="ECO:0000256" key="4">
    <source>
        <dbReference type="SAM" id="Phobius"/>
    </source>
</evidence>
<accession>A0A9D4TP97</accession>
<feature type="compositionally biased region" description="Polar residues" evidence="3">
    <location>
        <begin position="1"/>
        <end position="11"/>
    </location>
</feature>
<dbReference type="GO" id="GO:0016787">
    <property type="term" value="F:hydrolase activity"/>
    <property type="evidence" value="ECO:0007669"/>
    <property type="project" value="UniProtKB-KW"/>
</dbReference>
<feature type="transmembrane region" description="Helical" evidence="4">
    <location>
        <begin position="42"/>
        <end position="63"/>
    </location>
</feature>
<dbReference type="Gene3D" id="3.60.21.10">
    <property type="match status" value="1"/>
</dbReference>
<dbReference type="SUPFAM" id="SSF56300">
    <property type="entry name" value="Metallo-dependent phosphatases"/>
    <property type="match status" value="1"/>
</dbReference>
<evidence type="ECO:0000256" key="1">
    <source>
        <dbReference type="ARBA" id="ARBA00022729"/>
    </source>
</evidence>
<dbReference type="PANTHER" id="PTHR10161:SF14">
    <property type="entry name" value="TARTRATE-RESISTANT ACID PHOSPHATASE TYPE 5"/>
    <property type="match status" value="1"/>
</dbReference>
<dbReference type="OrthoDB" id="411211at2759"/>
<feature type="compositionally biased region" description="Low complexity" evidence="3">
    <location>
        <begin position="75"/>
        <end position="93"/>
    </location>
</feature>